<dbReference type="Pfam" id="PF13843">
    <property type="entry name" value="DDE_Tnp_1_7"/>
    <property type="match status" value="1"/>
</dbReference>
<accession>A0AAV8XW00</accession>
<evidence type="ECO:0000256" key="1">
    <source>
        <dbReference type="SAM" id="MobiDB-lite"/>
    </source>
</evidence>
<dbReference type="InterPro" id="IPR029526">
    <property type="entry name" value="PGBD"/>
</dbReference>
<dbReference type="Proteomes" id="UP001162156">
    <property type="component" value="Unassembled WGS sequence"/>
</dbReference>
<feature type="compositionally biased region" description="Acidic residues" evidence="1">
    <location>
        <begin position="19"/>
        <end position="56"/>
    </location>
</feature>
<evidence type="ECO:0000313" key="3">
    <source>
        <dbReference type="EMBL" id="KAJ8943257.1"/>
    </source>
</evidence>
<dbReference type="AlphaFoldDB" id="A0AAV8XW00"/>
<comment type="caution">
    <text evidence="3">The sequence shown here is derived from an EMBL/GenBank/DDBJ whole genome shotgun (WGS) entry which is preliminary data.</text>
</comment>
<evidence type="ECO:0000259" key="2">
    <source>
        <dbReference type="Pfam" id="PF13843"/>
    </source>
</evidence>
<evidence type="ECO:0000313" key="4">
    <source>
        <dbReference type="Proteomes" id="UP001162156"/>
    </source>
</evidence>
<keyword evidence="4" id="KW-1185">Reference proteome</keyword>
<protein>
    <recommendedName>
        <fullName evidence="2">PiggyBac transposable element-derived protein domain-containing protein</fullName>
    </recommendedName>
</protein>
<reference evidence="3" key="1">
    <citation type="journal article" date="2023" name="Insect Mol. Biol.">
        <title>Genome sequencing provides insights into the evolution of gene families encoding plant cell wall-degrading enzymes in longhorned beetles.</title>
        <authorList>
            <person name="Shin N.R."/>
            <person name="Okamura Y."/>
            <person name="Kirsch R."/>
            <person name="Pauchet Y."/>
        </authorList>
    </citation>
    <scope>NUCLEOTIDE SEQUENCE</scope>
    <source>
        <strain evidence="3">RBIC_L_NR</strain>
    </source>
</reference>
<sequence length="356" mass="41544">MGDYEKEQNRLLQLLEDVESEIESADEDEGDEDHIEERDEDSNSEQDLETEAEENIDPSRHMGPYFLGRDKTTKWRKHTFPQNVRTRSKNLIIKLPAVKGPAKEKQEVIDIWNLFFDDSIIDIIVLNTNKYIESVQKNYTRPRNALKTNALEIRALLGLLYFGAVRKVNHLNSSDLWKTNGTSVEIFRLVMSQYRFRYLLRYIRFDDKSTRLQRLETDKLTAIRELFEAFVVNCQKHYNLSAYATVDEKLEAFRGRCGFRQYIPSKPNKYGVKIFALVDAKMFYTYNLEVYVGQQPKGPYEASTSAKDVVKRLCPFDLVEPYLKVRVSTEYIPKTIKLRIHEVCNIPIPEPTTSSA</sequence>
<organism evidence="3 4">
    <name type="scientific">Rhamnusium bicolor</name>
    <dbReference type="NCBI Taxonomy" id="1586634"/>
    <lineage>
        <taxon>Eukaryota</taxon>
        <taxon>Metazoa</taxon>
        <taxon>Ecdysozoa</taxon>
        <taxon>Arthropoda</taxon>
        <taxon>Hexapoda</taxon>
        <taxon>Insecta</taxon>
        <taxon>Pterygota</taxon>
        <taxon>Neoptera</taxon>
        <taxon>Endopterygota</taxon>
        <taxon>Coleoptera</taxon>
        <taxon>Polyphaga</taxon>
        <taxon>Cucujiformia</taxon>
        <taxon>Chrysomeloidea</taxon>
        <taxon>Cerambycidae</taxon>
        <taxon>Lepturinae</taxon>
        <taxon>Rhagiini</taxon>
        <taxon>Rhamnusium</taxon>
    </lineage>
</organism>
<gene>
    <name evidence="3" type="ORF">NQ314_009789</name>
</gene>
<name>A0AAV8XW00_9CUCU</name>
<feature type="non-terminal residue" evidence="3">
    <location>
        <position position="356"/>
    </location>
</feature>
<dbReference type="EMBL" id="JANEYF010002695">
    <property type="protein sequence ID" value="KAJ8943257.1"/>
    <property type="molecule type" value="Genomic_DNA"/>
</dbReference>
<dbReference type="PANTHER" id="PTHR46599:SF3">
    <property type="entry name" value="PIGGYBAC TRANSPOSABLE ELEMENT-DERIVED PROTEIN 4"/>
    <property type="match status" value="1"/>
</dbReference>
<feature type="region of interest" description="Disordered" evidence="1">
    <location>
        <begin position="19"/>
        <end position="64"/>
    </location>
</feature>
<feature type="domain" description="PiggyBac transposable element-derived protein" evidence="2">
    <location>
        <begin position="110"/>
        <end position="314"/>
    </location>
</feature>
<dbReference type="PANTHER" id="PTHR46599">
    <property type="entry name" value="PIGGYBAC TRANSPOSABLE ELEMENT-DERIVED PROTEIN 4"/>
    <property type="match status" value="1"/>
</dbReference>
<proteinExistence type="predicted"/>